<proteinExistence type="predicted"/>
<evidence type="ECO:0000313" key="3">
    <source>
        <dbReference type="Proteomes" id="UP000001075"/>
    </source>
</evidence>
<dbReference type="InParanoid" id="G3IFX5"/>
<dbReference type="AlphaFoldDB" id="G3IFX5"/>
<sequence length="61" mass="7016">MVSSKLAQCSVSFLVALKLLWLWPTHPQRTLYKQIPSLFLYLSDSSLVYSTQPVPSYLRLT</sequence>
<protein>
    <submittedName>
        <fullName evidence="2">Uncharacterized protein</fullName>
    </submittedName>
</protein>
<dbReference type="EMBL" id="JH002471">
    <property type="protein sequence ID" value="EGW09044.1"/>
    <property type="molecule type" value="Genomic_DNA"/>
</dbReference>
<feature type="chain" id="PRO_5003445219" evidence="1">
    <location>
        <begin position="28"/>
        <end position="61"/>
    </location>
</feature>
<accession>G3IFX5</accession>
<keyword evidence="1" id="KW-0732">Signal</keyword>
<evidence type="ECO:0000256" key="1">
    <source>
        <dbReference type="SAM" id="SignalP"/>
    </source>
</evidence>
<dbReference type="Proteomes" id="UP000001075">
    <property type="component" value="Unassembled WGS sequence"/>
</dbReference>
<reference evidence="3" key="1">
    <citation type="journal article" date="2011" name="Nat. Biotechnol.">
        <title>The genomic sequence of the Chinese hamster ovary (CHO)-K1 cell line.</title>
        <authorList>
            <person name="Xu X."/>
            <person name="Nagarajan H."/>
            <person name="Lewis N.E."/>
            <person name="Pan S."/>
            <person name="Cai Z."/>
            <person name="Liu X."/>
            <person name="Chen W."/>
            <person name="Xie M."/>
            <person name="Wang W."/>
            <person name="Hammond S."/>
            <person name="Andersen M.R."/>
            <person name="Neff N."/>
            <person name="Passarelli B."/>
            <person name="Koh W."/>
            <person name="Fan H.C."/>
            <person name="Wang J."/>
            <person name="Gui Y."/>
            <person name="Lee K.H."/>
            <person name="Betenbaugh M.J."/>
            <person name="Quake S.R."/>
            <person name="Famili I."/>
            <person name="Palsson B.O."/>
            <person name="Wang J."/>
        </authorList>
    </citation>
    <scope>NUCLEOTIDE SEQUENCE [LARGE SCALE GENOMIC DNA]</scope>
    <source>
        <strain evidence="3">CHO K1 cell line</strain>
    </source>
</reference>
<gene>
    <name evidence="2" type="ORF">I79_022649</name>
</gene>
<organism evidence="2 3">
    <name type="scientific">Cricetulus griseus</name>
    <name type="common">Chinese hamster</name>
    <name type="synonym">Cricetulus barabensis griseus</name>
    <dbReference type="NCBI Taxonomy" id="10029"/>
    <lineage>
        <taxon>Eukaryota</taxon>
        <taxon>Metazoa</taxon>
        <taxon>Chordata</taxon>
        <taxon>Craniata</taxon>
        <taxon>Vertebrata</taxon>
        <taxon>Euteleostomi</taxon>
        <taxon>Mammalia</taxon>
        <taxon>Eutheria</taxon>
        <taxon>Euarchontoglires</taxon>
        <taxon>Glires</taxon>
        <taxon>Rodentia</taxon>
        <taxon>Myomorpha</taxon>
        <taxon>Muroidea</taxon>
        <taxon>Cricetidae</taxon>
        <taxon>Cricetinae</taxon>
        <taxon>Cricetulus</taxon>
    </lineage>
</organism>
<name>G3IFX5_CRIGR</name>
<feature type="signal peptide" evidence="1">
    <location>
        <begin position="1"/>
        <end position="27"/>
    </location>
</feature>
<evidence type="ECO:0000313" key="2">
    <source>
        <dbReference type="EMBL" id="EGW09044.1"/>
    </source>
</evidence>